<evidence type="ECO:0000256" key="1">
    <source>
        <dbReference type="SAM" id="MobiDB-lite"/>
    </source>
</evidence>
<accession>A0AA37HWD9</accession>
<name>A0AA37HWD9_SEGBR</name>
<comment type="caution">
    <text evidence="2">The sequence shown here is derived from an EMBL/GenBank/DDBJ whole genome shotgun (WGS) entry which is preliminary data.</text>
</comment>
<evidence type="ECO:0000313" key="2">
    <source>
        <dbReference type="EMBL" id="GJG26884.1"/>
    </source>
</evidence>
<feature type="region of interest" description="Disordered" evidence="1">
    <location>
        <begin position="344"/>
        <end position="391"/>
    </location>
</feature>
<reference evidence="2" key="1">
    <citation type="submission" date="2021-08" db="EMBL/GenBank/DDBJ databases">
        <title>Prevotella lacticifex sp. nov., isolated from rumen of cow.</title>
        <authorList>
            <person name="Shinkai T."/>
            <person name="Ikeyama N."/>
            <person name="Kumagai M."/>
            <person name="Ohmori H."/>
            <person name="Sakamoto M."/>
            <person name="Ohkuma M."/>
            <person name="Mitsumori M."/>
        </authorList>
    </citation>
    <scope>NUCLEOTIDE SEQUENCE</scope>
    <source>
        <strain evidence="2">DSM 11371</strain>
    </source>
</reference>
<dbReference type="RefSeq" id="WP_074803416.1">
    <property type="nucleotide sequence ID" value="NZ_BPTR01000001.1"/>
</dbReference>
<feature type="compositionally biased region" description="Basic and acidic residues" evidence="1">
    <location>
        <begin position="344"/>
        <end position="371"/>
    </location>
</feature>
<feature type="region of interest" description="Disordered" evidence="1">
    <location>
        <begin position="409"/>
        <end position="453"/>
    </location>
</feature>
<dbReference type="EMBL" id="BPTR01000001">
    <property type="protein sequence ID" value="GJG26884.1"/>
    <property type="molecule type" value="Genomic_DNA"/>
</dbReference>
<organism evidence="2 3">
    <name type="scientific">Segatella bryantii</name>
    <name type="common">Prevotella bryantii</name>
    <dbReference type="NCBI Taxonomy" id="77095"/>
    <lineage>
        <taxon>Bacteria</taxon>
        <taxon>Pseudomonadati</taxon>
        <taxon>Bacteroidota</taxon>
        <taxon>Bacteroidia</taxon>
        <taxon>Bacteroidales</taxon>
        <taxon>Prevotellaceae</taxon>
        <taxon>Segatella</taxon>
    </lineage>
</organism>
<evidence type="ECO:0000313" key="3">
    <source>
        <dbReference type="Proteomes" id="UP000887043"/>
    </source>
</evidence>
<dbReference type="Proteomes" id="UP000887043">
    <property type="component" value="Unassembled WGS sequence"/>
</dbReference>
<protein>
    <submittedName>
        <fullName evidence="2">Uncharacterized protein</fullName>
    </submittedName>
</protein>
<sequence>MNYLILLRRADFIDLYKYGFLNVNKEKIVPFDCSIPEIESKPELYDSIFAEVNSFDSSFAYLILHYEKKDSLSNPATISIEEVQHIFPLDLEAKKEFESSFDEHIRIDNPIWDNAVSLIQKRQMFDSSMQGTRNIFNIFKLEGLQFCKSIIDDISVEEMLSDVYDNIRPNGNKPIWTYLMRYERHSFYPKDTLGFYMDVVHVICNFMAKREVDDYEVEGTAIYKILDSYNGLNLKSNDINDRLRLDERASGFLQKISEFVPDVDFISVAINYLVMRERFSDDFTYDQEFVERCKASFGQSFTLASYMLGIALTHDKTYSCLYENLPLPIYKSQTEMQRIKMQKEYEKEKAKREMQRMEDDREREKMMRSEFSRGQGKKKKKSSYNPYGKSSYPYDGSSGSYGYGKRYEGSYSPFQGQEQSPYKPPFHEDVPNIVQEPTPSTKGGKKIKVESPSLFGTDENRVLITVQKYTSSGKPSKAKDAIRDVTEEQFELLKNSKDDWRIVKK</sequence>
<gene>
    <name evidence="2" type="ORF">PRRU23_05840</name>
</gene>
<dbReference type="AlphaFoldDB" id="A0AA37HWD9"/>
<proteinExistence type="predicted"/>